<evidence type="ECO:0000259" key="6">
    <source>
        <dbReference type="Pfam" id="PF00496"/>
    </source>
</evidence>
<keyword evidence="5" id="KW-1133">Transmembrane helix</keyword>
<dbReference type="SUPFAM" id="SSF53850">
    <property type="entry name" value="Periplasmic binding protein-like II"/>
    <property type="match status" value="1"/>
</dbReference>
<dbReference type="GO" id="GO:0015833">
    <property type="term" value="P:peptide transport"/>
    <property type="evidence" value="ECO:0007669"/>
    <property type="project" value="TreeGrafter"/>
</dbReference>
<evidence type="ECO:0000256" key="1">
    <source>
        <dbReference type="ARBA" id="ARBA00004196"/>
    </source>
</evidence>
<dbReference type="GO" id="GO:1904680">
    <property type="term" value="F:peptide transmembrane transporter activity"/>
    <property type="evidence" value="ECO:0007669"/>
    <property type="project" value="TreeGrafter"/>
</dbReference>
<dbReference type="CDD" id="cd08505">
    <property type="entry name" value="PBP2_NikA_DppA_OppA_like_18"/>
    <property type="match status" value="1"/>
</dbReference>
<sequence length="766" mass="86357">MAVFQRFAKSAGLAYKAGKFTIATALCLSLAACGKAPNNPYVETAADQQTKTLYTAFTARPKHLDPAQSYTSDEAEFTYQVYEPLFQYHYLKRPYQLEPLAAAEMPVPVYLDAQGNALPEDAPIDSVKTSVYTIKLKPGIRYQPHPAFAKDGQGSFLYHQLGDDEARKFNSPMQFEVQATRELTAHDYVYEIKRLASSRIVSPILGHMGDYVVGLGELSKTLQEHDKALKAQIQKDTGSAFPPATSDLPWLDLRQFDLPGAKAIDDHTLEIRVNGKYPQFVYWLAMPFFAPIPWEADAFYSQKGFVENNLVLDWWPVGTGAYMLTENDPNSRMVLSRNPNHRGEPYPSEGEPEDVARGLLADAGKTMPFIDRVVFTREKEGIPYWNKFLQGYYDTSGVSADTFDQAIRASTDGDAALTPEMEEKGIRLETSLATSLFYLGFNWLDPVVGPGNTPEEARRAKLLRQAIAIAVDWEEFSQIFTNGRAMPAHGPVPPGLFGFEEGEAGYNTQVYNIVDGKPVRKPIEEALTLLKQAGYENGMDPKTRQPLTLALDTTGGGPGDKARFDWYRKQFAKLNMQLDIRATDWNRFQEKIRKGNAQLFFLGWNADYPDPENFLFLLYGPNSRAKTAGENASNYSNAQYDALFERMKTMPNNDERAEIISTMTDLVQDDVPWLFAFVPKQFGLIHDWHGNVKPNDLARNSIKYKTIDTTKRDAARNEWNKPDWWPIPVLLLALALFIWPAWAAWKRREQAIGIREELADVAGGHR</sequence>
<keyword evidence="8" id="KW-1185">Reference proteome</keyword>
<keyword evidence="5" id="KW-0812">Transmembrane</keyword>
<organism evidence="7 8">
    <name type="scientific">Limnobacter thiooxidans</name>
    <dbReference type="NCBI Taxonomy" id="131080"/>
    <lineage>
        <taxon>Bacteria</taxon>
        <taxon>Pseudomonadati</taxon>
        <taxon>Pseudomonadota</taxon>
        <taxon>Betaproteobacteria</taxon>
        <taxon>Burkholderiales</taxon>
        <taxon>Burkholderiaceae</taxon>
        <taxon>Limnobacter</taxon>
    </lineage>
</organism>
<reference evidence="7 8" key="1">
    <citation type="submission" date="2023-10" db="EMBL/GenBank/DDBJ databases">
        <title>Complete Genome Sequence of Limnobacter thiooxidans CS-K2T, Isolated from freshwater lake sediments in Bavaria, Germany.</title>
        <authorList>
            <person name="Naruki M."/>
            <person name="Watanabe A."/>
            <person name="Warashina T."/>
            <person name="Morita T."/>
            <person name="Arakawa K."/>
        </authorList>
    </citation>
    <scope>NUCLEOTIDE SEQUENCE [LARGE SCALE GENOMIC DNA]</scope>
    <source>
        <strain evidence="7 8">CS-K2</strain>
    </source>
</reference>
<keyword evidence="5" id="KW-0472">Membrane</keyword>
<feature type="domain" description="Solute-binding protein family 5" evidence="6">
    <location>
        <begin position="182"/>
        <end position="623"/>
    </location>
</feature>
<dbReference type="EMBL" id="AP028947">
    <property type="protein sequence ID" value="BET25677.1"/>
    <property type="molecule type" value="Genomic_DNA"/>
</dbReference>
<dbReference type="InterPro" id="IPR039424">
    <property type="entry name" value="SBP_5"/>
</dbReference>
<keyword evidence="4" id="KW-0732">Signal</keyword>
<evidence type="ECO:0000256" key="2">
    <source>
        <dbReference type="ARBA" id="ARBA00005695"/>
    </source>
</evidence>
<accession>A0AA86MI01</accession>
<dbReference type="Proteomes" id="UP001329151">
    <property type="component" value="Chromosome"/>
</dbReference>
<dbReference type="InterPro" id="IPR000914">
    <property type="entry name" value="SBP_5_dom"/>
</dbReference>
<keyword evidence="3" id="KW-0813">Transport</keyword>
<dbReference type="KEGG" id="lto:RGQ30_11780"/>
<dbReference type="Pfam" id="PF00496">
    <property type="entry name" value="SBP_bac_5"/>
    <property type="match status" value="1"/>
</dbReference>
<dbReference type="GO" id="GO:0030313">
    <property type="term" value="C:cell envelope"/>
    <property type="evidence" value="ECO:0007669"/>
    <property type="project" value="UniProtKB-SubCell"/>
</dbReference>
<dbReference type="AlphaFoldDB" id="A0AA86MI01"/>
<dbReference type="Gene3D" id="3.40.190.10">
    <property type="entry name" value="Periplasmic binding protein-like II"/>
    <property type="match status" value="1"/>
</dbReference>
<gene>
    <name evidence="7" type="ORF">RGQ30_11780</name>
</gene>
<comment type="similarity">
    <text evidence="2">Belongs to the bacterial solute-binding protein 5 family.</text>
</comment>
<evidence type="ECO:0000313" key="7">
    <source>
        <dbReference type="EMBL" id="BET25677.1"/>
    </source>
</evidence>
<feature type="transmembrane region" description="Helical" evidence="5">
    <location>
        <begin position="724"/>
        <end position="745"/>
    </location>
</feature>
<evidence type="ECO:0000256" key="5">
    <source>
        <dbReference type="SAM" id="Phobius"/>
    </source>
</evidence>
<dbReference type="PROSITE" id="PS51257">
    <property type="entry name" value="PROKAR_LIPOPROTEIN"/>
    <property type="match status" value="1"/>
</dbReference>
<proteinExistence type="inferred from homology"/>
<dbReference type="PANTHER" id="PTHR30290:SF10">
    <property type="entry name" value="PERIPLASMIC OLIGOPEPTIDE-BINDING PROTEIN-RELATED"/>
    <property type="match status" value="1"/>
</dbReference>
<name>A0AA86MI01_9BURK</name>
<evidence type="ECO:0000256" key="4">
    <source>
        <dbReference type="ARBA" id="ARBA00022729"/>
    </source>
</evidence>
<evidence type="ECO:0000256" key="3">
    <source>
        <dbReference type="ARBA" id="ARBA00022448"/>
    </source>
</evidence>
<evidence type="ECO:0000313" key="8">
    <source>
        <dbReference type="Proteomes" id="UP001329151"/>
    </source>
</evidence>
<dbReference type="PANTHER" id="PTHR30290">
    <property type="entry name" value="PERIPLASMIC BINDING COMPONENT OF ABC TRANSPORTER"/>
    <property type="match status" value="1"/>
</dbReference>
<dbReference type="Gene3D" id="3.10.105.10">
    <property type="entry name" value="Dipeptide-binding Protein, Domain 3"/>
    <property type="match status" value="1"/>
</dbReference>
<comment type="subcellular location">
    <subcellularLocation>
        <location evidence="1">Cell envelope</location>
    </subcellularLocation>
</comment>
<protein>
    <submittedName>
        <fullName evidence="7">ABC transporter substrate-binding protein</fullName>
    </submittedName>
</protein>